<dbReference type="Pfam" id="PF00069">
    <property type="entry name" value="Pkinase"/>
    <property type="match status" value="2"/>
</dbReference>
<dbReference type="GO" id="GO:0005524">
    <property type="term" value="F:ATP binding"/>
    <property type="evidence" value="ECO:0007669"/>
    <property type="project" value="UniProtKB-UniRule"/>
</dbReference>
<evidence type="ECO:0000313" key="10">
    <source>
        <dbReference type="EMBL" id="CUG89945.1"/>
    </source>
</evidence>
<evidence type="ECO:0000259" key="9">
    <source>
        <dbReference type="PROSITE" id="PS50011"/>
    </source>
</evidence>
<evidence type="ECO:0000256" key="6">
    <source>
        <dbReference type="SAM" id="MobiDB-lite"/>
    </source>
</evidence>
<dbReference type="InterPro" id="IPR050538">
    <property type="entry name" value="MAP_kinase_kinase_kinase"/>
</dbReference>
<keyword evidence="7" id="KW-1133">Transmembrane helix</keyword>
<dbReference type="SUPFAM" id="SSF56112">
    <property type="entry name" value="Protein kinase-like (PK-like)"/>
    <property type="match status" value="2"/>
</dbReference>
<keyword evidence="2 5" id="KW-0547">Nucleotide-binding</keyword>
<feature type="binding site" evidence="5">
    <location>
        <position position="849"/>
    </location>
    <ligand>
        <name>ATP</name>
        <dbReference type="ChEBI" id="CHEBI:30616"/>
    </ligand>
</feature>
<feature type="compositionally biased region" description="Polar residues" evidence="6">
    <location>
        <begin position="996"/>
        <end position="1010"/>
    </location>
</feature>
<name>A0A0S4JL49_BODSA</name>
<evidence type="ECO:0000256" key="4">
    <source>
        <dbReference type="ARBA" id="ARBA00022840"/>
    </source>
</evidence>
<keyword evidence="8" id="KW-0732">Signal</keyword>
<dbReference type="AlphaFoldDB" id="A0A0S4JL49"/>
<dbReference type="Gene3D" id="3.40.50.2300">
    <property type="match status" value="2"/>
</dbReference>
<keyword evidence="4 5" id="KW-0067">ATP-binding</keyword>
<dbReference type="Gene3D" id="3.30.200.20">
    <property type="entry name" value="Phosphorylase Kinase, domain 1"/>
    <property type="match status" value="1"/>
</dbReference>
<feature type="signal peptide" evidence="8">
    <location>
        <begin position="1"/>
        <end position="35"/>
    </location>
</feature>
<keyword evidence="11" id="KW-1185">Reference proteome</keyword>
<dbReference type="PANTHER" id="PTHR48016">
    <property type="entry name" value="MAP KINASE KINASE KINASE SSK2-RELATED-RELATED"/>
    <property type="match status" value="1"/>
</dbReference>
<dbReference type="InterPro" id="IPR011009">
    <property type="entry name" value="Kinase-like_dom_sf"/>
</dbReference>
<dbReference type="Gene3D" id="1.10.510.10">
    <property type="entry name" value="Transferase(Phosphotransferase) domain 1"/>
    <property type="match status" value="2"/>
</dbReference>
<reference evidence="11" key="1">
    <citation type="submission" date="2015-09" db="EMBL/GenBank/DDBJ databases">
        <authorList>
            <consortium name="Pathogen Informatics"/>
        </authorList>
    </citation>
    <scope>NUCLEOTIDE SEQUENCE [LARGE SCALE GENOMIC DNA]</scope>
    <source>
        <strain evidence="11">Lake Konstanz</strain>
    </source>
</reference>
<feature type="region of interest" description="Disordered" evidence="6">
    <location>
        <begin position="996"/>
        <end position="1051"/>
    </location>
</feature>
<feature type="compositionally biased region" description="Low complexity" evidence="6">
    <location>
        <begin position="1026"/>
        <end position="1035"/>
    </location>
</feature>
<evidence type="ECO:0000256" key="3">
    <source>
        <dbReference type="ARBA" id="ARBA00022777"/>
    </source>
</evidence>
<dbReference type="PROSITE" id="PS00107">
    <property type="entry name" value="PROTEIN_KINASE_ATP"/>
    <property type="match status" value="1"/>
</dbReference>
<keyword evidence="7" id="KW-0472">Membrane</keyword>
<keyword evidence="3 10" id="KW-0418">Kinase</keyword>
<dbReference type="PROSITE" id="PS00108">
    <property type="entry name" value="PROTEIN_KINASE_ST"/>
    <property type="match status" value="1"/>
</dbReference>
<keyword evidence="1" id="KW-0808">Transferase</keyword>
<gene>
    <name evidence="10" type="ORF">BSAL_24200</name>
</gene>
<feature type="transmembrane region" description="Helical" evidence="7">
    <location>
        <begin position="448"/>
        <end position="474"/>
    </location>
</feature>
<dbReference type="GO" id="GO:0004672">
    <property type="term" value="F:protein kinase activity"/>
    <property type="evidence" value="ECO:0007669"/>
    <property type="project" value="InterPro"/>
</dbReference>
<feature type="chain" id="PRO_5006622471" evidence="8">
    <location>
        <begin position="36"/>
        <end position="1220"/>
    </location>
</feature>
<evidence type="ECO:0000313" key="11">
    <source>
        <dbReference type="Proteomes" id="UP000051952"/>
    </source>
</evidence>
<feature type="domain" description="Protein kinase" evidence="9">
    <location>
        <begin position="434"/>
        <end position="786"/>
    </location>
</feature>
<evidence type="ECO:0000256" key="1">
    <source>
        <dbReference type="ARBA" id="ARBA00022679"/>
    </source>
</evidence>
<dbReference type="InterPro" id="IPR017441">
    <property type="entry name" value="Protein_kinase_ATP_BS"/>
</dbReference>
<evidence type="ECO:0000256" key="2">
    <source>
        <dbReference type="ARBA" id="ARBA00022741"/>
    </source>
</evidence>
<dbReference type="VEuPathDB" id="TriTrypDB:BSAL_83040"/>
<dbReference type="PANTHER" id="PTHR48016:SF56">
    <property type="entry name" value="MAPKK KINASE"/>
    <property type="match status" value="1"/>
</dbReference>
<keyword evidence="7" id="KW-0812">Transmembrane</keyword>
<sequence>MNFVDGLSERSRVAAAAIIWIALIFSLAATQQARADSSPFDNSTFSSCLFWWSDIGDDGYTDSHQDGYVAALNILMDRYPAVTFATRRVTNVAFAADKVAVYKSLASIYHCHLVYFAYSDLYANASWLVGEALSHPERLYLVGDVRVYDPTWPRNLVTAEPICDREWYLAGALAGAMFPTNLSLTMTVSYEETGTGYAAHALASGIRRGQQGQSAFSQPRVVPMNSWIAETNEGIVAALAVEKNGAQVLTHFTDPYIVSSVAHDRDQYSIGWDHDYSTFYLSSLLTSILRVYDSMVLEIMEDWLFNVSTPRIVVGCHMTAFSAAVPDSIVALIANINATLNMSQDVWSDEFYYNASGDAVLAGPLSLFDVASIDFIPNSSVLNPVFLGGSVCADNTYGVYNATPDYVSWCVACPDNTFSTGGAACAACTVNEPLCAISKIDRSSKAKVITVIAISVGIGVPLLSVALLVIVYLFRRARRLKLEIRKRNDQESAESSSRSGDRAAQDALRADFIRDAIQRGEYYLGTGLPNLAVGATVFKCFQNDGGTLTMYEFHRKTAEEARVLDDVLFRVTDHPNIVRVYCVVWREETSSAQIFCESSSGGSVVEMLAETKGRLPEQTARILAVQILRAMGHLHDQRCCHRIIGAPFVVLSSSGTPRLLCGPHTTSVDMDSDASVTVVGNIMSQCPPEVLTGAFEGSDAFQNSQRIDVWLYGVFVAQILNGGASPWPIDPKQPGALARLILTQQSGQPVVSAPVSGTAKHFVSRCTEPKPSNRPSAAELQLHPWVCFTKVLLGGESTTGAGSTNKYFNGPVAVPKAPSGVIVGKLIGMGSFGSVHLVTLADGSQVAMKSIMVDLADTSATNRVRLTQREYNALTKIDHPNIVRYISFELDVPEGHALPPPKVIVGGGGGGKIKPPTAHHGGGGAFAGDAYDAKSPHDEEGDSSSSGPSIGGGTSCSGGGMNAICQMRVFMEYVPSGNLKQFFASNPQQLTAIEQPSSLEARSSPFSSTTNHHRRSPFSSAKNHHSPFFTVVPTSVTPPPPSHPFPTSPTASLSPQPSVLVPIVRAMLRAIEATHSHGIIHRDIKPSNFLYCGPPHYVKLADFGSAAMIEGDATKSVSMQGTLLYMAPEILREEVPSVAADIWSLGATVMELATRQPPWSHVFGLGSPVMAVVAYIASNEPLQFPQYMDPLLLNFLEKCLIRDPTLRASASELLLHEWVA</sequence>
<evidence type="ECO:0000256" key="8">
    <source>
        <dbReference type="SAM" id="SignalP"/>
    </source>
</evidence>
<dbReference type="SMART" id="SM00220">
    <property type="entry name" value="S_TKc"/>
    <property type="match status" value="2"/>
</dbReference>
<organism evidence="10 11">
    <name type="scientific">Bodo saltans</name>
    <name type="common">Flagellated protozoan</name>
    <dbReference type="NCBI Taxonomy" id="75058"/>
    <lineage>
        <taxon>Eukaryota</taxon>
        <taxon>Discoba</taxon>
        <taxon>Euglenozoa</taxon>
        <taxon>Kinetoplastea</taxon>
        <taxon>Metakinetoplastina</taxon>
        <taxon>Eubodonida</taxon>
        <taxon>Bodonidae</taxon>
        <taxon>Bodo</taxon>
    </lineage>
</organism>
<dbReference type="PROSITE" id="PS50011">
    <property type="entry name" value="PROTEIN_KINASE_DOM"/>
    <property type="match status" value="2"/>
</dbReference>
<dbReference type="Proteomes" id="UP000051952">
    <property type="component" value="Unassembled WGS sequence"/>
</dbReference>
<feature type="region of interest" description="Disordered" evidence="6">
    <location>
        <begin position="906"/>
        <end position="954"/>
    </location>
</feature>
<dbReference type="EMBL" id="CYKH01001780">
    <property type="protein sequence ID" value="CUG89945.1"/>
    <property type="molecule type" value="Genomic_DNA"/>
</dbReference>
<proteinExistence type="predicted"/>
<feature type="domain" description="Protein kinase" evidence="9">
    <location>
        <begin position="821"/>
        <end position="1219"/>
    </location>
</feature>
<dbReference type="InterPro" id="IPR000719">
    <property type="entry name" value="Prot_kinase_dom"/>
</dbReference>
<dbReference type="InterPro" id="IPR008271">
    <property type="entry name" value="Ser/Thr_kinase_AS"/>
</dbReference>
<evidence type="ECO:0000256" key="7">
    <source>
        <dbReference type="SAM" id="Phobius"/>
    </source>
</evidence>
<accession>A0A0S4JL49</accession>
<evidence type="ECO:0000256" key="5">
    <source>
        <dbReference type="PROSITE-ProRule" id="PRU10141"/>
    </source>
</evidence>
<feature type="compositionally biased region" description="Pro residues" evidence="6">
    <location>
        <begin position="1036"/>
        <end position="1047"/>
    </location>
</feature>
<protein>
    <submittedName>
        <fullName evidence="10">Protein tyrosine kinase, putative</fullName>
    </submittedName>
</protein>